<dbReference type="InterPro" id="IPR027417">
    <property type="entry name" value="P-loop_NTPase"/>
</dbReference>
<dbReference type="SUPFAM" id="SSF160246">
    <property type="entry name" value="EspE N-terminal domain-like"/>
    <property type="match status" value="1"/>
</dbReference>
<evidence type="ECO:0000256" key="3">
    <source>
        <dbReference type="ARBA" id="ARBA00022840"/>
    </source>
</evidence>
<dbReference type="Gene3D" id="3.30.300.160">
    <property type="entry name" value="Type II secretion system, protein E, N-terminal domain"/>
    <property type="match status" value="1"/>
</dbReference>
<dbReference type="InterPro" id="IPR003593">
    <property type="entry name" value="AAA+_ATPase"/>
</dbReference>
<dbReference type="Pfam" id="PF00437">
    <property type="entry name" value="T2SSE"/>
    <property type="match status" value="1"/>
</dbReference>
<comment type="caution">
    <text evidence="5">The sequence shown here is derived from an EMBL/GenBank/DDBJ whole genome shotgun (WGS) entry which is preliminary data.</text>
</comment>
<gene>
    <name evidence="5" type="ORF">ENS06_08330</name>
</gene>
<dbReference type="InterPro" id="IPR037257">
    <property type="entry name" value="T2SS_E_N_sf"/>
</dbReference>
<dbReference type="GO" id="GO:0005524">
    <property type="term" value="F:ATP binding"/>
    <property type="evidence" value="ECO:0007669"/>
    <property type="project" value="UniProtKB-KW"/>
</dbReference>
<dbReference type="Gene3D" id="3.40.50.300">
    <property type="entry name" value="P-loop containing nucleotide triphosphate hydrolases"/>
    <property type="match status" value="1"/>
</dbReference>
<evidence type="ECO:0000313" key="5">
    <source>
        <dbReference type="EMBL" id="HFK97317.1"/>
    </source>
</evidence>
<organism evidence="5">
    <name type="scientific">Desulfacinum infernum</name>
    <dbReference type="NCBI Taxonomy" id="35837"/>
    <lineage>
        <taxon>Bacteria</taxon>
        <taxon>Pseudomonadati</taxon>
        <taxon>Thermodesulfobacteriota</taxon>
        <taxon>Syntrophobacteria</taxon>
        <taxon>Syntrophobacterales</taxon>
        <taxon>Syntrophobacteraceae</taxon>
        <taxon>Desulfacinum</taxon>
    </lineage>
</organism>
<dbReference type="CDD" id="cd01129">
    <property type="entry name" value="PulE-GspE-like"/>
    <property type="match status" value="1"/>
</dbReference>
<dbReference type="GO" id="GO:0005886">
    <property type="term" value="C:plasma membrane"/>
    <property type="evidence" value="ECO:0007669"/>
    <property type="project" value="TreeGrafter"/>
</dbReference>
<dbReference type="GO" id="GO:0016887">
    <property type="term" value="F:ATP hydrolysis activity"/>
    <property type="evidence" value="ECO:0007669"/>
    <property type="project" value="TreeGrafter"/>
</dbReference>
<dbReference type="PANTHER" id="PTHR30258">
    <property type="entry name" value="TYPE II SECRETION SYSTEM PROTEIN GSPE-RELATED"/>
    <property type="match status" value="1"/>
</dbReference>
<dbReference type="EMBL" id="DSTK01000024">
    <property type="protein sequence ID" value="HFK97317.1"/>
    <property type="molecule type" value="Genomic_DNA"/>
</dbReference>
<feature type="domain" description="Bacterial type II secretion system protein E" evidence="4">
    <location>
        <begin position="373"/>
        <end position="387"/>
    </location>
</feature>
<reference evidence="5" key="1">
    <citation type="journal article" date="2020" name="mSystems">
        <title>Genome- and Community-Level Interaction Insights into Carbon Utilization and Element Cycling Functions of Hydrothermarchaeota in Hydrothermal Sediment.</title>
        <authorList>
            <person name="Zhou Z."/>
            <person name="Liu Y."/>
            <person name="Xu W."/>
            <person name="Pan J."/>
            <person name="Luo Z.H."/>
            <person name="Li M."/>
        </authorList>
    </citation>
    <scope>NUCLEOTIDE SEQUENCE [LARGE SCALE GENOMIC DNA]</scope>
    <source>
        <strain evidence="5">SpSt-456</strain>
    </source>
</reference>
<evidence type="ECO:0000259" key="4">
    <source>
        <dbReference type="PROSITE" id="PS00662"/>
    </source>
</evidence>
<dbReference type="PROSITE" id="PS00662">
    <property type="entry name" value="T2SP_E"/>
    <property type="match status" value="1"/>
</dbReference>
<dbReference type="SMART" id="SM00382">
    <property type="entry name" value="AAA"/>
    <property type="match status" value="1"/>
</dbReference>
<dbReference type="SUPFAM" id="SSF52540">
    <property type="entry name" value="P-loop containing nucleoside triphosphate hydrolases"/>
    <property type="match status" value="1"/>
</dbReference>
<dbReference type="PANTHER" id="PTHR30258:SF2">
    <property type="entry name" value="COMG OPERON PROTEIN 1"/>
    <property type="match status" value="1"/>
</dbReference>
<proteinExistence type="inferred from homology"/>
<sequence>METVQAHKKPIGQLLKEKGYLKDEQIDFALKEQKATGERVGEVLTRLGIVTEFEMAQVVADQSGLAFWDPRGVSPDPRALQKIPPGFARDRSVLPFKLEDGMLHVAVGDPMDRGVQDGLASFVGSRFKTYVGPAAEIRKIAERHYHFLQNPPEQNLQNLQSRLAANPNTAFSMDDLWTDLLNYAVLNRATDVHLSPTDRTTRFFIRLDGFLELAFVFPVAVHQRLVNALKARAGMDIAEQRLPQDGRWRFPFIGETYDLRISTVRSPFGENLVIRLLPTQAVVLPLDSLGFSPEEVRAMESLFRKPYGMILISGPTGSGKTTTLYSALRMLDVIHMNVLTAEDPVEYRFPLIRQTQVAEDIGYDFADAVRHFLRQDPDVILVGEIRDEKTAGMAVRAAMTGHLVLSTVHANNALAVIARLRDMNVSSDLLATTLLGTTAQRLVRKVCPYCRTPYRPDAELLALYGLPADRDYLYGTGCATCRGRGYLGRTAVTEILRVSEACRGLMAEGKPLGAFTSLLAAEGFQDMRASAARKIAAGETTVEEAERVLG</sequence>
<dbReference type="Gene3D" id="3.30.450.90">
    <property type="match status" value="1"/>
</dbReference>
<dbReference type="Pfam" id="PF05157">
    <property type="entry name" value="MshEN"/>
    <property type="match status" value="1"/>
</dbReference>
<keyword evidence="3" id="KW-0067">ATP-binding</keyword>
<dbReference type="Gene3D" id="1.10.40.70">
    <property type="match status" value="1"/>
</dbReference>
<keyword evidence="2" id="KW-0547">Nucleotide-binding</keyword>
<dbReference type="AlphaFoldDB" id="A0A832A458"/>
<evidence type="ECO:0000256" key="2">
    <source>
        <dbReference type="ARBA" id="ARBA00022741"/>
    </source>
</evidence>
<name>A0A832A458_9BACT</name>
<dbReference type="InterPro" id="IPR007831">
    <property type="entry name" value="T2SS_GspE_N"/>
</dbReference>
<dbReference type="InterPro" id="IPR001482">
    <property type="entry name" value="T2SS/T4SS_dom"/>
</dbReference>
<comment type="similarity">
    <text evidence="1">Belongs to the GSP E family.</text>
</comment>
<accession>A0A832A458</accession>
<evidence type="ECO:0000256" key="1">
    <source>
        <dbReference type="ARBA" id="ARBA00006611"/>
    </source>
</evidence>
<protein>
    <submittedName>
        <fullName evidence="5">Type II/IV secretion system protein</fullName>
    </submittedName>
</protein>